<comment type="similarity">
    <text evidence="1">Belongs to the thioredoxin family. DsbA subfamily.</text>
</comment>
<dbReference type="Pfam" id="PF13462">
    <property type="entry name" value="Thioredoxin_4"/>
    <property type="match status" value="1"/>
</dbReference>
<keyword evidence="3" id="KW-0560">Oxidoreductase</keyword>
<keyword evidence="2" id="KW-0732">Signal</keyword>
<evidence type="ECO:0000256" key="2">
    <source>
        <dbReference type="ARBA" id="ARBA00022729"/>
    </source>
</evidence>
<reference evidence="9" key="1">
    <citation type="journal article" date="2019" name="Int. J. Syst. Evol. Microbiol.">
        <title>The Global Catalogue of Microorganisms (GCM) 10K type strain sequencing project: providing services to taxonomists for standard genome sequencing and annotation.</title>
        <authorList>
            <consortium name="The Broad Institute Genomics Platform"/>
            <consortium name="The Broad Institute Genome Sequencing Center for Infectious Disease"/>
            <person name="Wu L."/>
            <person name="Ma J."/>
        </authorList>
    </citation>
    <scope>NUCLEOTIDE SEQUENCE [LARGE SCALE GENOMIC DNA]</scope>
    <source>
        <strain evidence="9">JCM 17933</strain>
    </source>
</reference>
<dbReference type="PROSITE" id="PS51352">
    <property type="entry name" value="THIOREDOXIN_2"/>
    <property type="match status" value="1"/>
</dbReference>
<dbReference type="SUPFAM" id="SSF52833">
    <property type="entry name" value="Thioredoxin-like"/>
    <property type="match status" value="1"/>
</dbReference>
<dbReference type="Gene3D" id="3.40.30.10">
    <property type="entry name" value="Glutaredoxin"/>
    <property type="match status" value="1"/>
</dbReference>
<gene>
    <name evidence="8" type="ORF">GCM10023191_032920</name>
</gene>
<evidence type="ECO:0000256" key="5">
    <source>
        <dbReference type="ARBA" id="ARBA00023284"/>
    </source>
</evidence>
<dbReference type="InterPro" id="IPR012336">
    <property type="entry name" value="Thioredoxin-like_fold"/>
</dbReference>
<sequence>MRKAGVPVRLIDRVMPRPGARARVLVSAAMMLLALAVLAVAGLTGGSAPKRPVSTAPSARYGPTGTATPHPTGGTPTVFGPAPPKNDPALWLGSNSAPVTVEEFGDFQCPHCASFARRTEPELRRRYVDTGVVRFVWRDYPWIGKESERAAIAARAAARQGRFWPYHDALYAHRFPENSGHLDDDYLRGIAQRLGLDLSRFDADRRDPRVRAQVRREMGFAEALGMSGTPAFLINGTSLFGDQSLTTFVAAIEKARVGR</sequence>
<protein>
    <recommendedName>
        <fullName evidence="7">Thioredoxin domain-containing protein</fullName>
    </recommendedName>
</protein>
<dbReference type="EMBL" id="BAABHF010000019">
    <property type="protein sequence ID" value="GAA4494172.1"/>
    <property type="molecule type" value="Genomic_DNA"/>
</dbReference>
<evidence type="ECO:0000256" key="4">
    <source>
        <dbReference type="ARBA" id="ARBA00023157"/>
    </source>
</evidence>
<name>A0ABP8PZF8_9ACTN</name>
<evidence type="ECO:0000313" key="9">
    <source>
        <dbReference type="Proteomes" id="UP001500503"/>
    </source>
</evidence>
<dbReference type="PANTHER" id="PTHR13887:SF14">
    <property type="entry name" value="DISULFIDE BOND FORMATION PROTEIN D"/>
    <property type="match status" value="1"/>
</dbReference>
<proteinExistence type="inferred from homology"/>
<evidence type="ECO:0000256" key="6">
    <source>
        <dbReference type="SAM" id="MobiDB-lite"/>
    </source>
</evidence>
<dbReference type="Proteomes" id="UP001500503">
    <property type="component" value="Unassembled WGS sequence"/>
</dbReference>
<dbReference type="InterPro" id="IPR013766">
    <property type="entry name" value="Thioredoxin_domain"/>
</dbReference>
<feature type="region of interest" description="Disordered" evidence="6">
    <location>
        <begin position="47"/>
        <end position="85"/>
    </location>
</feature>
<evidence type="ECO:0000259" key="7">
    <source>
        <dbReference type="PROSITE" id="PS51352"/>
    </source>
</evidence>
<dbReference type="PANTHER" id="PTHR13887">
    <property type="entry name" value="GLUTATHIONE S-TRANSFERASE KAPPA"/>
    <property type="match status" value="1"/>
</dbReference>
<evidence type="ECO:0000256" key="3">
    <source>
        <dbReference type="ARBA" id="ARBA00023002"/>
    </source>
</evidence>
<dbReference type="InterPro" id="IPR036249">
    <property type="entry name" value="Thioredoxin-like_sf"/>
</dbReference>
<organism evidence="8 9">
    <name type="scientific">Actinoallomurus oryzae</name>
    <dbReference type="NCBI Taxonomy" id="502180"/>
    <lineage>
        <taxon>Bacteria</taxon>
        <taxon>Bacillati</taxon>
        <taxon>Actinomycetota</taxon>
        <taxon>Actinomycetes</taxon>
        <taxon>Streptosporangiales</taxon>
        <taxon>Thermomonosporaceae</taxon>
        <taxon>Actinoallomurus</taxon>
    </lineage>
</organism>
<keyword evidence="4" id="KW-1015">Disulfide bond</keyword>
<evidence type="ECO:0000256" key="1">
    <source>
        <dbReference type="ARBA" id="ARBA00005791"/>
    </source>
</evidence>
<keyword evidence="5" id="KW-0676">Redox-active center</keyword>
<evidence type="ECO:0000313" key="8">
    <source>
        <dbReference type="EMBL" id="GAA4494172.1"/>
    </source>
</evidence>
<feature type="compositionally biased region" description="Low complexity" evidence="6">
    <location>
        <begin position="62"/>
        <end position="80"/>
    </location>
</feature>
<keyword evidence="9" id="KW-1185">Reference proteome</keyword>
<accession>A0ABP8PZF8</accession>
<feature type="domain" description="Thioredoxin" evidence="7">
    <location>
        <begin position="62"/>
        <end position="257"/>
    </location>
</feature>
<comment type="caution">
    <text evidence="8">The sequence shown here is derived from an EMBL/GenBank/DDBJ whole genome shotgun (WGS) entry which is preliminary data.</text>
</comment>